<name>A0A7V3ZVY1_UNCW3</name>
<evidence type="ECO:0000256" key="10">
    <source>
        <dbReference type="SAM" id="Phobius"/>
    </source>
</evidence>
<comment type="caution">
    <text evidence="12">The sequence shown here is derived from an EMBL/GenBank/DDBJ whole genome shotgun (WGS) entry which is preliminary data.</text>
</comment>
<feature type="transmembrane region" description="Helical" evidence="10">
    <location>
        <begin position="281"/>
        <end position="309"/>
    </location>
</feature>
<dbReference type="GO" id="GO:0008233">
    <property type="term" value="F:peptidase activity"/>
    <property type="evidence" value="ECO:0007669"/>
    <property type="project" value="UniProtKB-KW"/>
</dbReference>
<keyword evidence="6" id="KW-0378">Hydrolase</keyword>
<evidence type="ECO:0000256" key="1">
    <source>
        <dbReference type="ARBA" id="ARBA00001947"/>
    </source>
</evidence>
<evidence type="ECO:0000256" key="7">
    <source>
        <dbReference type="ARBA" id="ARBA00022946"/>
    </source>
</evidence>
<dbReference type="EMBL" id="DTDR01000121">
    <property type="protein sequence ID" value="HGK63925.1"/>
    <property type="molecule type" value="Genomic_DNA"/>
</dbReference>
<accession>A0A7V3ZVY1</accession>
<evidence type="ECO:0000256" key="2">
    <source>
        <dbReference type="ARBA" id="ARBA00004141"/>
    </source>
</evidence>
<evidence type="ECO:0000256" key="5">
    <source>
        <dbReference type="ARBA" id="ARBA00022692"/>
    </source>
</evidence>
<organism evidence="12">
    <name type="scientific">candidate division WOR-3 bacterium</name>
    <dbReference type="NCBI Taxonomy" id="2052148"/>
    <lineage>
        <taxon>Bacteria</taxon>
        <taxon>Bacteria division WOR-3</taxon>
    </lineage>
</organism>
<comment type="subcellular location">
    <subcellularLocation>
        <location evidence="2">Membrane</location>
        <topology evidence="2">Multi-pass membrane protein</topology>
    </subcellularLocation>
</comment>
<keyword evidence="4 12" id="KW-0645">Protease</keyword>
<feature type="transmembrane region" description="Helical" evidence="10">
    <location>
        <begin position="113"/>
        <end position="130"/>
    </location>
</feature>
<evidence type="ECO:0000256" key="6">
    <source>
        <dbReference type="ARBA" id="ARBA00022801"/>
    </source>
</evidence>
<feature type="transmembrane region" description="Helical" evidence="10">
    <location>
        <begin position="211"/>
        <end position="231"/>
    </location>
</feature>
<dbReference type="GO" id="GO:0006508">
    <property type="term" value="P:proteolysis"/>
    <property type="evidence" value="ECO:0007669"/>
    <property type="project" value="UniProtKB-KW"/>
</dbReference>
<reference evidence="12" key="1">
    <citation type="journal article" date="2020" name="mSystems">
        <title>Genome- and Community-Level Interaction Insights into Carbon Utilization and Element Cycling Functions of Hydrothermarchaeota in Hydrothermal Sediment.</title>
        <authorList>
            <person name="Zhou Z."/>
            <person name="Liu Y."/>
            <person name="Xu W."/>
            <person name="Pan J."/>
            <person name="Luo Z.H."/>
            <person name="Li M."/>
        </authorList>
    </citation>
    <scope>NUCLEOTIDE SEQUENCE [LARGE SCALE GENOMIC DNA]</scope>
    <source>
        <strain evidence="12">SpSt-697</strain>
    </source>
</reference>
<gene>
    <name evidence="12" type="ORF">ENU74_04980</name>
</gene>
<sequence>MAFDSKREDLVVLINSYFEIYQIGEREFIGKVREPLEINLKNLKMALESYGYFPFFFKKKKIHMLTLIPKIAKEKKKENYWINLLLFILTLFTTLLVGSFHQGGNPFSKITDIFLGIPFSFSLLAILGFHELGHYFFAKKENVSVSLPYFLPVPHPLIGTMGAFIKMRSIIPSKRALIKVGVAGPLTGFLMALPITYFGLRLSKVIKLEEIKYGLSLGNSIIFSLLSKFVFKNIPNGYDILLHPMAFAGWLGFFVTALNLIPLGQLDGGHIAYALFGRLKIFILSILAILLFLSRYWLGWAFWVLIVSLLGLRHPPVQDEITPLRKRDIFLAILALIILILSFPPVPFSMGR</sequence>
<feature type="transmembrane region" description="Helical" evidence="10">
    <location>
        <begin position="329"/>
        <end position="348"/>
    </location>
</feature>
<keyword evidence="7" id="KW-0809">Transit peptide</keyword>
<evidence type="ECO:0000313" key="12">
    <source>
        <dbReference type="EMBL" id="HGK63925.1"/>
    </source>
</evidence>
<dbReference type="PANTHER" id="PTHR31412:SF0">
    <property type="entry name" value="ZINC METALLOPROTEASE EGY1, CHLOROPLASTIC-RELATED"/>
    <property type="match status" value="1"/>
</dbReference>
<dbReference type="AlphaFoldDB" id="A0A7V3ZVY1"/>
<dbReference type="Pfam" id="PF02163">
    <property type="entry name" value="Peptidase_M50"/>
    <property type="match status" value="1"/>
</dbReference>
<comment type="similarity">
    <text evidence="3">Belongs to the peptidase M50B family.</text>
</comment>
<feature type="transmembrane region" description="Helical" evidence="10">
    <location>
        <begin position="240"/>
        <end position="261"/>
    </location>
</feature>
<feature type="transmembrane region" description="Helical" evidence="10">
    <location>
        <begin position="176"/>
        <end position="199"/>
    </location>
</feature>
<evidence type="ECO:0000256" key="8">
    <source>
        <dbReference type="ARBA" id="ARBA00022989"/>
    </source>
</evidence>
<proteinExistence type="inferred from homology"/>
<dbReference type="InterPro" id="IPR044838">
    <property type="entry name" value="EGY1-like"/>
</dbReference>
<comment type="cofactor">
    <cofactor evidence="1">
        <name>Zn(2+)</name>
        <dbReference type="ChEBI" id="CHEBI:29105"/>
    </cofactor>
</comment>
<dbReference type="InterPro" id="IPR008915">
    <property type="entry name" value="Peptidase_M50"/>
</dbReference>
<evidence type="ECO:0000256" key="3">
    <source>
        <dbReference type="ARBA" id="ARBA00007931"/>
    </source>
</evidence>
<dbReference type="PANTHER" id="PTHR31412">
    <property type="entry name" value="ZINC METALLOPROTEASE EGY1"/>
    <property type="match status" value="1"/>
</dbReference>
<dbReference type="CDD" id="cd06160">
    <property type="entry name" value="S2P-M50_like_2"/>
    <property type="match status" value="1"/>
</dbReference>
<evidence type="ECO:0000256" key="9">
    <source>
        <dbReference type="ARBA" id="ARBA00023136"/>
    </source>
</evidence>
<feature type="domain" description="Peptidase M50" evidence="11">
    <location>
        <begin position="119"/>
        <end position="279"/>
    </location>
</feature>
<evidence type="ECO:0000259" key="11">
    <source>
        <dbReference type="Pfam" id="PF02163"/>
    </source>
</evidence>
<keyword evidence="9 10" id="KW-0472">Membrane</keyword>
<evidence type="ECO:0000256" key="4">
    <source>
        <dbReference type="ARBA" id="ARBA00022670"/>
    </source>
</evidence>
<dbReference type="GO" id="GO:0016020">
    <property type="term" value="C:membrane"/>
    <property type="evidence" value="ECO:0007669"/>
    <property type="project" value="UniProtKB-SubCell"/>
</dbReference>
<feature type="transmembrane region" description="Helical" evidence="10">
    <location>
        <begin position="80"/>
        <end position="101"/>
    </location>
</feature>
<protein>
    <submittedName>
        <fullName evidence="12">Site-2 protease family protein</fullName>
    </submittedName>
</protein>
<keyword evidence="5 10" id="KW-0812">Transmembrane</keyword>
<keyword evidence="8 10" id="KW-1133">Transmembrane helix</keyword>